<dbReference type="PANTHER" id="PTHR12350">
    <property type="entry name" value="HISTONE-LYSINE N-METHYLTRANSFERASE-RELATED"/>
    <property type="match status" value="1"/>
</dbReference>
<dbReference type="InterPro" id="IPR003616">
    <property type="entry name" value="Post-SET_dom"/>
</dbReference>
<comment type="caution">
    <text evidence="5">The sequence shown here is derived from an EMBL/GenBank/DDBJ whole genome shotgun (WGS) entry which is preliminary data.</text>
</comment>
<dbReference type="Gene3D" id="2.170.270.10">
    <property type="entry name" value="SET domain"/>
    <property type="match status" value="1"/>
</dbReference>
<reference evidence="5" key="2">
    <citation type="submission" date="2024-05" db="EMBL/GenBank/DDBJ databases">
        <title>Rhodohalobacter halophilus gen. nov., sp. nov., a moderately halophilic member of the family Balneolaceae.</title>
        <authorList>
            <person name="Xia J."/>
        </authorList>
    </citation>
    <scope>NUCLEOTIDE SEQUENCE</scope>
    <source>
        <strain evidence="5">WB101</strain>
    </source>
</reference>
<dbReference type="SUPFAM" id="SSF82199">
    <property type="entry name" value="SET domain"/>
    <property type="match status" value="1"/>
</dbReference>
<dbReference type="InterPro" id="IPR053201">
    <property type="entry name" value="Flavunoidine_N-MTase"/>
</dbReference>
<gene>
    <name evidence="5" type="ORF">L6773_17900</name>
</gene>
<dbReference type="InterPro" id="IPR001214">
    <property type="entry name" value="SET_dom"/>
</dbReference>
<protein>
    <submittedName>
        <fullName evidence="5">SET domain-containing protein-lysine N-methyltransferase</fullName>
    </submittedName>
</protein>
<keyword evidence="2" id="KW-0949">S-adenosyl-L-methionine</keyword>
<dbReference type="Pfam" id="PF00856">
    <property type="entry name" value="SET"/>
    <property type="match status" value="1"/>
</dbReference>
<feature type="domain" description="Post-SET" evidence="4">
    <location>
        <begin position="120"/>
        <end position="136"/>
    </location>
</feature>
<evidence type="ECO:0000313" key="6">
    <source>
        <dbReference type="Proteomes" id="UP001165366"/>
    </source>
</evidence>
<evidence type="ECO:0000256" key="2">
    <source>
        <dbReference type="ARBA" id="ARBA00022691"/>
    </source>
</evidence>
<dbReference type="EMBL" id="JAKLWS010000033">
    <property type="protein sequence ID" value="MCG2590455.1"/>
    <property type="molecule type" value="Genomic_DNA"/>
</dbReference>
<dbReference type="PANTHER" id="PTHR12350:SF19">
    <property type="entry name" value="SET DOMAIN-CONTAINING PROTEIN"/>
    <property type="match status" value="1"/>
</dbReference>
<evidence type="ECO:0000256" key="1">
    <source>
        <dbReference type="ARBA" id="ARBA00022679"/>
    </source>
</evidence>
<proteinExistence type="predicted"/>
<dbReference type="SMART" id="SM00317">
    <property type="entry name" value="SET"/>
    <property type="match status" value="1"/>
</dbReference>
<dbReference type="InterPro" id="IPR046341">
    <property type="entry name" value="SET_dom_sf"/>
</dbReference>
<organism evidence="5 6">
    <name type="scientific">Rhodohalobacter sulfatireducens</name>
    <dbReference type="NCBI Taxonomy" id="2911366"/>
    <lineage>
        <taxon>Bacteria</taxon>
        <taxon>Pseudomonadati</taxon>
        <taxon>Balneolota</taxon>
        <taxon>Balneolia</taxon>
        <taxon>Balneolales</taxon>
        <taxon>Balneolaceae</taxon>
        <taxon>Rhodohalobacter</taxon>
    </lineage>
</organism>
<dbReference type="PROSITE" id="PS50280">
    <property type="entry name" value="SET"/>
    <property type="match status" value="1"/>
</dbReference>
<evidence type="ECO:0000313" key="5">
    <source>
        <dbReference type="EMBL" id="MCG2590455.1"/>
    </source>
</evidence>
<dbReference type="PROSITE" id="PS50868">
    <property type="entry name" value="POST_SET"/>
    <property type="match status" value="1"/>
</dbReference>
<feature type="domain" description="SET" evidence="3">
    <location>
        <begin position="4"/>
        <end position="112"/>
    </location>
</feature>
<reference evidence="5" key="1">
    <citation type="submission" date="2022-01" db="EMBL/GenBank/DDBJ databases">
        <authorList>
            <person name="Wang Y."/>
        </authorList>
    </citation>
    <scope>NUCLEOTIDE SEQUENCE</scope>
    <source>
        <strain evidence="5">WB101</strain>
    </source>
</reference>
<keyword evidence="1" id="KW-0808">Transferase</keyword>
<evidence type="ECO:0000259" key="3">
    <source>
        <dbReference type="PROSITE" id="PS50280"/>
    </source>
</evidence>
<evidence type="ECO:0000259" key="4">
    <source>
        <dbReference type="PROSITE" id="PS50868"/>
    </source>
</evidence>
<keyword evidence="6" id="KW-1185">Reference proteome</keyword>
<dbReference type="Proteomes" id="UP001165366">
    <property type="component" value="Unassembled WGS sequence"/>
</dbReference>
<name>A0ABS9KHY7_9BACT</name>
<accession>A0ABS9KHY7</accession>
<sequence>MLHPAIEIRKKGTIHGNGLFTNQLISKGEMVWQLDVPTYSWKEIEAFDNKRRKAFDQYGFQCGVDRFSLPEPDDISREANHSCDPNTWWGGSYSLVALRDIHPDEEITYDYSTCDIDIALEMKCNCGAPCCRKIITNRDYLAPEWQEQYGLNLPTHVLSAIERAGNMNAEHSNQQVYKGSTPLPDRKTILILRHRESKPMKYSVDHYALRWRDAGHRVIYHIGPDDMPEADVVILSIDLTIMPKEYIGLIQKYPLVINGQILDISRRRFSELILSKSTDYSGPVIIKTDANYGGLAEYEYLNREDLTGYLSSTLNSIIKRTRIGKAIKWVKSRNIFRKWDTVETLNPLEYPILEDISDVPDSVWENKNLVVERFIANSEDGLFYTNYCVFFGDKEIAGRLASTSPIVKFGNAVSDKETPIPDEVRQWREDLNIDYGRFDYVEADGKLFLIDVNKTEGGSQTNYQYPKEMDFLASGLEFFIGSE</sequence>
<dbReference type="RefSeq" id="WP_237855861.1">
    <property type="nucleotide sequence ID" value="NZ_JAKLWS010000033.1"/>
</dbReference>